<evidence type="ECO:0000256" key="2">
    <source>
        <dbReference type="ARBA" id="ARBA00007783"/>
    </source>
</evidence>
<dbReference type="Pfam" id="PF01061">
    <property type="entry name" value="ABC2_membrane"/>
    <property type="match status" value="1"/>
</dbReference>
<evidence type="ECO:0000313" key="11">
    <source>
        <dbReference type="EMBL" id="MBC8529274.1"/>
    </source>
</evidence>
<keyword evidence="4 9" id="KW-1003">Cell membrane</keyword>
<keyword evidence="7 9" id="KW-1133">Transmembrane helix</keyword>
<dbReference type="PANTHER" id="PTHR30413:SF8">
    <property type="entry name" value="TRANSPORT PERMEASE PROTEIN"/>
    <property type="match status" value="1"/>
</dbReference>
<keyword evidence="12" id="KW-1185">Reference proteome</keyword>
<gene>
    <name evidence="11" type="ORF">H8699_07530</name>
</gene>
<comment type="caution">
    <text evidence="11">The sequence shown here is derived from an EMBL/GenBank/DDBJ whole genome shotgun (WGS) entry which is preliminary data.</text>
</comment>
<keyword evidence="5" id="KW-0997">Cell inner membrane</keyword>
<sequence length="254" mass="29277">MFVKYRHLLFNLIGRDLKVKYRRSVLGILWSVLNPLLMMLVITAVFSNIFKFNIEHFPVYYLTGYTLFNFFSEATNMCNSSILEASALIKKVYIPKYIFPLEKVTFALVNMLFSLIAMALIYAVTQTPIHWTALLFPIPIIYTFCFALGMGLLLSALTVYFRDILHLYGVVLTAWMYLTPIFYPVDPQAIPAFMLTVFKFNPLYHFVTYNRNIMMNGVVPGLTDNLICMLFAGGALIVGVLVFRKLQRNFILHI</sequence>
<feature type="transmembrane region" description="Helical" evidence="9">
    <location>
        <begin position="222"/>
        <end position="243"/>
    </location>
</feature>
<feature type="domain" description="ABC transmembrane type-2" evidence="10">
    <location>
        <begin position="26"/>
        <end position="246"/>
    </location>
</feature>
<evidence type="ECO:0000256" key="5">
    <source>
        <dbReference type="ARBA" id="ARBA00022519"/>
    </source>
</evidence>
<reference evidence="11" key="1">
    <citation type="submission" date="2020-08" db="EMBL/GenBank/DDBJ databases">
        <title>Genome public.</title>
        <authorList>
            <person name="Liu C."/>
            <person name="Sun Q."/>
        </authorList>
    </citation>
    <scope>NUCLEOTIDE SEQUENCE</scope>
    <source>
        <strain evidence="11">NSJ-44</strain>
    </source>
</reference>
<feature type="transmembrane region" description="Helical" evidence="9">
    <location>
        <begin position="131"/>
        <end position="153"/>
    </location>
</feature>
<keyword evidence="3 9" id="KW-0813">Transport</keyword>
<dbReference type="PROSITE" id="PS51012">
    <property type="entry name" value="ABC_TM2"/>
    <property type="match status" value="1"/>
</dbReference>
<feature type="transmembrane region" description="Helical" evidence="9">
    <location>
        <begin position="165"/>
        <end position="185"/>
    </location>
</feature>
<accession>A0A926D1K2</accession>
<keyword evidence="8 9" id="KW-0472">Membrane</keyword>
<dbReference type="GO" id="GO:0005886">
    <property type="term" value="C:plasma membrane"/>
    <property type="evidence" value="ECO:0007669"/>
    <property type="project" value="UniProtKB-SubCell"/>
</dbReference>
<comment type="subcellular location">
    <subcellularLocation>
        <location evidence="1">Cell inner membrane</location>
        <topology evidence="1">Multi-pass membrane protein</topology>
    </subcellularLocation>
    <subcellularLocation>
        <location evidence="9">Cell membrane</location>
        <topology evidence="9">Multi-pass membrane protein</topology>
    </subcellularLocation>
</comment>
<evidence type="ECO:0000256" key="7">
    <source>
        <dbReference type="ARBA" id="ARBA00022989"/>
    </source>
</evidence>
<evidence type="ECO:0000256" key="9">
    <source>
        <dbReference type="RuleBase" id="RU361157"/>
    </source>
</evidence>
<dbReference type="EMBL" id="JACRSO010000003">
    <property type="protein sequence ID" value="MBC8529274.1"/>
    <property type="molecule type" value="Genomic_DNA"/>
</dbReference>
<dbReference type="PANTHER" id="PTHR30413">
    <property type="entry name" value="INNER MEMBRANE TRANSPORT PERMEASE"/>
    <property type="match status" value="1"/>
</dbReference>
<feature type="transmembrane region" description="Helical" evidence="9">
    <location>
        <begin position="104"/>
        <end position="125"/>
    </location>
</feature>
<evidence type="ECO:0000256" key="8">
    <source>
        <dbReference type="ARBA" id="ARBA00023136"/>
    </source>
</evidence>
<organism evidence="11 12">
    <name type="scientific">Luoshenia tenuis</name>
    <dbReference type="NCBI Taxonomy" id="2763654"/>
    <lineage>
        <taxon>Bacteria</taxon>
        <taxon>Bacillati</taxon>
        <taxon>Bacillota</taxon>
        <taxon>Clostridia</taxon>
        <taxon>Christensenellales</taxon>
        <taxon>Christensenellaceae</taxon>
        <taxon>Luoshenia</taxon>
    </lineage>
</organism>
<dbReference type="GO" id="GO:0140359">
    <property type="term" value="F:ABC-type transporter activity"/>
    <property type="evidence" value="ECO:0007669"/>
    <property type="project" value="InterPro"/>
</dbReference>
<dbReference type="Proteomes" id="UP000654279">
    <property type="component" value="Unassembled WGS sequence"/>
</dbReference>
<feature type="transmembrane region" description="Helical" evidence="9">
    <location>
        <begin position="59"/>
        <end position="83"/>
    </location>
</feature>
<dbReference type="InterPro" id="IPR013525">
    <property type="entry name" value="ABC2_TM"/>
</dbReference>
<dbReference type="AlphaFoldDB" id="A0A926D1K2"/>
<dbReference type="GO" id="GO:0015920">
    <property type="term" value="P:lipopolysaccharide transport"/>
    <property type="evidence" value="ECO:0007669"/>
    <property type="project" value="TreeGrafter"/>
</dbReference>
<keyword evidence="6 9" id="KW-0812">Transmembrane</keyword>
<dbReference type="InterPro" id="IPR047817">
    <property type="entry name" value="ABC2_TM_bact-type"/>
</dbReference>
<evidence type="ECO:0000259" key="10">
    <source>
        <dbReference type="PROSITE" id="PS51012"/>
    </source>
</evidence>
<evidence type="ECO:0000256" key="6">
    <source>
        <dbReference type="ARBA" id="ARBA00022692"/>
    </source>
</evidence>
<evidence type="ECO:0000256" key="4">
    <source>
        <dbReference type="ARBA" id="ARBA00022475"/>
    </source>
</evidence>
<proteinExistence type="inferred from homology"/>
<evidence type="ECO:0000313" key="12">
    <source>
        <dbReference type="Proteomes" id="UP000654279"/>
    </source>
</evidence>
<comment type="similarity">
    <text evidence="2 9">Belongs to the ABC-2 integral membrane protein family.</text>
</comment>
<evidence type="ECO:0000256" key="3">
    <source>
        <dbReference type="ARBA" id="ARBA00022448"/>
    </source>
</evidence>
<feature type="transmembrane region" description="Helical" evidence="9">
    <location>
        <begin position="25"/>
        <end position="47"/>
    </location>
</feature>
<protein>
    <recommendedName>
        <fullName evidence="9">Transport permease protein</fullName>
    </recommendedName>
</protein>
<name>A0A926D1K2_9FIRM</name>
<evidence type="ECO:0000256" key="1">
    <source>
        <dbReference type="ARBA" id="ARBA00004429"/>
    </source>
</evidence>